<sequence>MASTRTARTSECRSGDTSKKPQTRHYERLAALFLRRPTKHAVSVDDLRLQGSRLPSRVPKYNIYLEDMEDDDDTTGTSLVSLGQSERDRRESAHVSSQDAHNRVKPSRKPGVLRRVARFLRTSLTQQPRSERRGIKLEEAEESQAKQRTNNVFGTVNTGVDGFKRQSSYGIGLDVLFVNQRNGVVGAEQKQNLLVDEDKPRGSRLSGSGYAQRTQNRASGRRLSVAASDFFTRLTRKRSSRASEETSGNVFIVPVSIHDETDSLGKSEKTEISAIEVCHIAQENALAPTPPSEETTEVRQQGRFTVTRQHSVRVLARKRTFTFERIEAPAACPTGLHVLDPCRGHGADDGLYASSELQSTDLTLTMTSSVPSQLVSSGRSSPLFGHARKPSDPWSDDQCTLTQGSTSFITTISNRSFEVIEANEINVVEPPVDEFLTNTDAAIQGMSNDLEMTAQMPAVPSAESPEPSEPAQEHRIQDPIVVEKSLKRSTSSFHIITANLDTENASTLVSSPTPLCSHELDSSTESVSLSRSLSSASVECRKELSISTVTSRTGRTFTLERMLVRESSTGSLKGLAASTLEPAVVDDGGPTRSRPTV</sequence>
<evidence type="ECO:0000313" key="3">
    <source>
        <dbReference type="Proteomes" id="UP000053201"/>
    </source>
</evidence>
<feature type="compositionally biased region" description="Basic and acidic residues" evidence="1">
    <location>
        <begin position="8"/>
        <end position="24"/>
    </location>
</feature>
<organism evidence="2 3">
    <name type="scientific">Spizellomyces punctatus (strain DAOM BR117)</name>
    <dbReference type="NCBI Taxonomy" id="645134"/>
    <lineage>
        <taxon>Eukaryota</taxon>
        <taxon>Fungi</taxon>
        <taxon>Fungi incertae sedis</taxon>
        <taxon>Chytridiomycota</taxon>
        <taxon>Chytridiomycota incertae sedis</taxon>
        <taxon>Chytridiomycetes</taxon>
        <taxon>Spizellomycetales</taxon>
        <taxon>Spizellomycetaceae</taxon>
        <taxon>Spizellomyces</taxon>
    </lineage>
</organism>
<dbReference type="EMBL" id="KQ257464">
    <property type="protein sequence ID" value="KNC97434.1"/>
    <property type="molecule type" value="Genomic_DNA"/>
</dbReference>
<reference evidence="2 3" key="1">
    <citation type="submission" date="2009-08" db="EMBL/GenBank/DDBJ databases">
        <title>The Genome Sequence of Spizellomyces punctatus strain DAOM BR117.</title>
        <authorList>
            <consortium name="The Broad Institute Genome Sequencing Platform"/>
            <person name="Russ C."/>
            <person name="Cuomo C."/>
            <person name="Shea T."/>
            <person name="Young S.K."/>
            <person name="Zeng Q."/>
            <person name="Koehrsen M."/>
            <person name="Haas B."/>
            <person name="Borodovsky M."/>
            <person name="Guigo R."/>
            <person name="Alvarado L."/>
            <person name="Berlin A."/>
            <person name="Bochicchio J."/>
            <person name="Borenstein D."/>
            <person name="Chapman S."/>
            <person name="Chen Z."/>
            <person name="Engels R."/>
            <person name="Freedman E."/>
            <person name="Gellesch M."/>
            <person name="Goldberg J."/>
            <person name="Griggs A."/>
            <person name="Gujja S."/>
            <person name="Heiman D."/>
            <person name="Hepburn T."/>
            <person name="Howarth C."/>
            <person name="Jen D."/>
            <person name="Larson L."/>
            <person name="Lewis B."/>
            <person name="Mehta T."/>
            <person name="Park D."/>
            <person name="Pearson M."/>
            <person name="Roberts A."/>
            <person name="Saif S."/>
            <person name="Shenoy N."/>
            <person name="Sisk P."/>
            <person name="Stolte C."/>
            <person name="Sykes S."/>
            <person name="Thomson T."/>
            <person name="Walk T."/>
            <person name="White J."/>
            <person name="Yandava C."/>
            <person name="Burger G."/>
            <person name="Gray M.W."/>
            <person name="Holland P.W.H."/>
            <person name="King N."/>
            <person name="Lang F.B.F."/>
            <person name="Roger A.J."/>
            <person name="Ruiz-Trillo I."/>
            <person name="Lander E."/>
            <person name="Nusbaum C."/>
        </authorList>
    </citation>
    <scope>NUCLEOTIDE SEQUENCE [LARGE SCALE GENOMIC DNA]</scope>
    <source>
        <strain evidence="2 3">DAOM BR117</strain>
    </source>
</reference>
<accession>A0A0L0H917</accession>
<dbReference type="Proteomes" id="UP000053201">
    <property type="component" value="Unassembled WGS sequence"/>
</dbReference>
<dbReference type="OrthoDB" id="10345076at2759"/>
<feature type="region of interest" description="Disordered" evidence="1">
    <location>
        <begin position="198"/>
        <end position="221"/>
    </location>
</feature>
<feature type="compositionally biased region" description="Polar residues" evidence="1">
    <location>
        <begin position="205"/>
        <end position="218"/>
    </location>
</feature>
<dbReference type="InParanoid" id="A0A0L0H917"/>
<evidence type="ECO:0000256" key="1">
    <source>
        <dbReference type="SAM" id="MobiDB-lite"/>
    </source>
</evidence>
<proteinExistence type="predicted"/>
<feature type="region of interest" description="Disordered" evidence="1">
    <location>
        <begin position="123"/>
        <end position="146"/>
    </location>
</feature>
<feature type="compositionally biased region" description="Basic and acidic residues" evidence="1">
    <location>
        <begin position="129"/>
        <end position="138"/>
    </location>
</feature>
<keyword evidence="3" id="KW-1185">Reference proteome</keyword>
<name>A0A0L0H917_SPIPD</name>
<evidence type="ECO:0000313" key="2">
    <source>
        <dbReference type="EMBL" id="KNC97434.1"/>
    </source>
</evidence>
<dbReference type="VEuPathDB" id="FungiDB:SPPG_07357"/>
<feature type="region of interest" description="Disordered" evidence="1">
    <location>
        <begin position="1"/>
        <end position="24"/>
    </location>
</feature>
<feature type="region of interest" description="Disordered" evidence="1">
    <location>
        <begin position="83"/>
        <end position="108"/>
    </location>
</feature>
<dbReference type="RefSeq" id="XP_016605474.1">
    <property type="nucleotide sequence ID" value="XM_016755519.1"/>
</dbReference>
<dbReference type="GeneID" id="27690577"/>
<feature type="region of interest" description="Disordered" evidence="1">
    <location>
        <begin position="373"/>
        <end position="400"/>
    </location>
</feature>
<feature type="region of interest" description="Disordered" evidence="1">
    <location>
        <begin position="568"/>
        <end position="597"/>
    </location>
</feature>
<gene>
    <name evidence="2" type="ORF">SPPG_07357</name>
</gene>
<feature type="region of interest" description="Disordered" evidence="1">
    <location>
        <begin position="457"/>
        <end position="477"/>
    </location>
</feature>
<protein>
    <submittedName>
        <fullName evidence="2">Uncharacterized protein</fullName>
    </submittedName>
</protein>
<dbReference type="AlphaFoldDB" id="A0A0L0H917"/>